<feature type="non-terminal residue" evidence="1">
    <location>
        <position position="167"/>
    </location>
</feature>
<dbReference type="AlphaFoldDB" id="A0A699TG44"/>
<sequence length="167" mass="18373">GARPDSVVWYWRVRFSLPATGEDPNWQQSSFRVISSAVAGGWSQSHHAQFQRDQLQSVELDYANKVAELDETNNTATLTYSFLKGGITLVTPTEFAIVSTNRPQLVAQNNDAAAAVRGYDFQVDTVATFNSGALKQALNLSGPAVVSWQPPTLVGARPDSVVWYWRV</sequence>
<gene>
    <name evidence="1" type="ORF">Tci_881501</name>
</gene>
<evidence type="ECO:0000313" key="1">
    <source>
        <dbReference type="EMBL" id="GFD09532.1"/>
    </source>
</evidence>
<feature type="non-terminal residue" evidence="1">
    <location>
        <position position="1"/>
    </location>
</feature>
<proteinExistence type="predicted"/>
<dbReference type="EMBL" id="BKCJ011246142">
    <property type="protein sequence ID" value="GFD09532.1"/>
    <property type="molecule type" value="Genomic_DNA"/>
</dbReference>
<name>A0A699TG44_TANCI</name>
<reference evidence="1" key="1">
    <citation type="journal article" date="2019" name="Sci. Rep.">
        <title>Draft genome of Tanacetum cinerariifolium, the natural source of mosquito coil.</title>
        <authorList>
            <person name="Yamashiro T."/>
            <person name="Shiraishi A."/>
            <person name="Satake H."/>
            <person name="Nakayama K."/>
        </authorList>
    </citation>
    <scope>NUCLEOTIDE SEQUENCE</scope>
</reference>
<accession>A0A699TG44</accession>
<comment type="caution">
    <text evidence="1">The sequence shown here is derived from an EMBL/GenBank/DDBJ whole genome shotgun (WGS) entry which is preliminary data.</text>
</comment>
<protein>
    <submittedName>
        <fullName evidence="1">Uncharacterized protein</fullName>
    </submittedName>
</protein>
<organism evidence="1">
    <name type="scientific">Tanacetum cinerariifolium</name>
    <name type="common">Dalmatian daisy</name>
    <name type="synonym">Chrysanthemum cinerariifolium</name>
    <dbReference type="NCBI Taxonomy" id="118510"/>
    <lineage>
        <taxon>Eukaryota</taxon>
        <taxon>Viridiplantae</taxon>
        <taxon>Streptophyta</taxon>
        <taxon>Embryophyta</taxon>
        <taxon>Tracheophyta</taxon>
        <taxon>Spermatophyta</taxon>
        <taxon>Magnoliopsida</taxon>
        <taxon>eudicotyledons</taxon>
        <taxon>Gunneridae</taxon>
        <taxon>Pentapetalae</taxon>
        <taxon>asterids</taxon>
        <taxon>campanulids</taxon>
        <taxon>Asterales</taxon>
        <taxon>Asteraceae</taxon>
        <taxon>Asteroideae</taxon>
        <taxon>Anthemideae</taxon>
        <taxon>Anthemidinae</taxon>
        <taxon>Tanacetum</taxon>
    </lineage>
</organism>